<evidence type="ECO:0000256" key="1">
    <source>
        <dbReference type="ARBA" id="ARBA00022679"/>
    </source>
</evidence>
<organism evidence="4 5">
    <name type="scientific">Amycolatopsis pretoriensis</name>
    <dbReference type="NCBI Taxonomy" id="218821"/>
    <lineage>
        <taxon>Bacteria</taxon>
        <taxon>Bacillati</taxon>
        <taxon>Actinomycetota</taxon>
        <taxon>Actinomycetes</taxon>
        <taxon>Pseudonocardiales</taxon>
        <taxon>Pseudonocardiaceae</taxon>
        <taxon>Amycolatopsis</taxon>
    </lineage>
</organism>
<evidence type="ECO:0000259" key="3">
    <source>
        <dbReference type="PROSITE" id="PS51186"/>
    </source>
</evidence>
<keyword evidence="1" id="KW-0808">Transferase</keyword>
<evidence type="ECO:0000256" key="2">
    <source>
        <dbReference type="ARBA" id="ARBA00023315"/>
    </source>
</evidence>
<gene>
    <name evidence="4" type="ORF">SAMN05421837_104166</name>
</gene>
<dbReference type="Gene3D" id="3.40.630.30">
    <property type="match status" value="1"/>
</dbReference>
<keyword evidence="5" id="KW-1185">Reference proteome</keyword>
<dbReference type="CDD" id="cd04301">
    <property type="entry name" value="NAT_SF"/>
    <property type="match status" value="1"/>
</dbReference>
<dbReference type="EMBL" id="FNUJ01000004">
    <property type="protein sequence ID" value="SEF28449.1"/>
    <property type="molecule type" value="Genomic_DNA"/>
</dbReference>
<reference evidence="5" key="1">
    <citation type="submission" date="2016-10" db="EMBL/GenBank/DDBJ databases">
        <authorList>
            <person name="Varghese N."/>
            <person name="Submissions S."/>
        </authorList>
    </citation>
    <scope>NUCLEOTIDE SEQUENCE [LARGE SCALE GENOMIC DNA]</scope>
    <source>
        <strain evidence="5">DSM 44654</strain>
    </source>
</reference>
<dbReference type="InterPro" id="IPR000182">
    <property type="entry name" value="GNAT_dom"/>
</dbReference>
<dbReference type="PANTHER" id="PTHR43877:SF1">
    <property type="entry name" value="ACETYLTRANSFERASE"/>
    <property type="match status" value="1"/>
</dbReference>
<dbReference type="GO" id="GO:0016747">
    <property type="term" value="F:acyltransferase activity, transferring groups other than amino-acyl groups"/>
    <property type="evidence" value="ECO:0007669"/>
    <property type="project" value="InterPro"/>
</dbReference>
<dbReference type="InterPro" id="IPR016181">
    <property type="entry name" value="Acyl_CoA_acyltransferase"/>
</dbReference>
<dbReference type="Pfam" id="PF00583">
    <property type="entry name" value="Acetyltransf_1"/>
    <property type="match status" value="1"/>
</dbReference>
<feature type="domain" description="N-acetyltransferase" evidence="3">
    <location>
        <begin position="2"/>
        <end position="156"/>
    </location>
</feature>
<dbReference type="SUPFAM" id="SSF55729">
    <property type="entry name" value="Acyl-CoA N-acyltransferases (Nat)"/>
    <property type="match status" value="1"/>
</dbReference>
<sequence length="158" mass="18068">MVHVRRLTPDDARVLREIRLRALTETPENFGSLAAVERAKPDDEWRDWLRDRAWFAAFDDEDVAVALVCGWPAEREWLVFSMWVAPQARGRGVAVRLMDAVREAAEEAGAEAIGLHVFEGNDRARRVYERLGFVHTGESEVIAGKGRRNRMRLALTRE</sequence>
<dbReference type="STRING" id="218821.SAMN05421837_104166"/>
<dbReference type="GO" id="GO:0005840">
    <property type="term" value="C:ribosome"/>
    <property type="evidence" value="ECO:0007669"/>
    <property type="project" value="UniProtKB-KW"/>
</dbReference>
<dbReference type="AlphaFoldDB" id="A0A1H5QQV8"/>
<dbReference type="PROSITE" id="PS51186">
    <property type="entry name" value="GNAT"/>
    <property type="match status" value="1"/>
</dbReference>
<evidence type="ECO:0000313" key="4">
    <source>
        <dbReference type="EMBL" id="SEF28449.1"/>
    </source>
</evidence>
<evidence type="ECO:0000313" key="5">
    <source>
        <dbReference type="Proteomes" id="UP000198878"/>
    </source>
</evidence>
<dbReference type="RefSeq" id="WP_086671065.1">
    <property type="nucleotide sequence ID" value="NZ_FNUJ01000004.1"/>
</dbReference>
<name>A0A1H5QQV8_9PSEU</name>
<proteinExistence type="predicted"/>
<dbReference type="PANTHER" id="PTHR43877">
    <property type="entry name" value="AMINOALKYLPHOSPHONATE N-ACETYLTRANSFERASE-RELATED-RELATED"/>
    <property type="match status" value="1"/>
</dbReference>
<dbReference type="InterPro" id="IPR050832">
    <property type="entry name" value="Bact_Acetyltransf"/>
</dbReference>
<dbReference type="OrthoDB" id="9799092at2"/>
<accession>A0A1H5QQV8</accession>
<keyword evidence="4" id="KW-0687">Ribonucleoprotein</keyword>
<protein>
    <submittedName>
        <fullName evidence="4">Ribosomal protein S18 acetylase RimI</fullName>
    </submittedName>
</protein>
<keyword evidence="4" id="KW-0689">Ribosomal protein</keyword>
<dbReference type="Proteomes" id="UP000198878">
    <property type="component" value="Unassembled WGS sequence"/>
</dbReference>
<keyword evidence="2" id="KW-0012">Acyltransferase</keyword>